<dbReference type="AlphaFoldDB" id="A0AAV4WH74"/>
<sequence length="92" mass="10909">MWCLLRNGNPDIEMSFMECMRIPLDALMKEYVGFHTPGEPSSPSRIFVFKFRSGQDNFSVNRRRNVSWNTTKVFICFEGKDVHLVWQCKFPR</sequence>
<evidence type="ECO:0000313" key="2">
    <source>
        <dbReference type="Proteomes" id="UP001054945"/>
    </source>
</evidence>
<organism evidence="1 2">
    <name type="scientific">Caerostris extrusa</name>
    <name type="common">Bark spider</name>
    <name type="synonym">Caerostris bankana</name>
    <dbReference type="NCBI Taxonomy" id="172846"/>
    <lineage>
        <taxon>Eukaryota</taxon>
        <taxon>Metazoa</taxon>
        <taxon>Ecdysozoa</taxon>
        <taxon>Arthropoda</taxon>
        <taxon>Chelicerata</taxon>
        <taxon>Arachnida</taxon>
        <taxon>Araneae</taxon>
        <taxon>Araneomorphae</taxon>
        <taxon>Entelegynae</taxon>
        <taxon>Araneoidea</taxon>
        <taxon>Araneidae</taxon>
        <taxon>Caerostris</taxon>
    </lineage>
</organism>
<keyword evidence="2" id="KW-1185">Reference proteome</keyword>
<proteinExistence type="predicted"/>
<comment type="caution">
    <text evidence="1">The sequence shown here is derived from an EMBL/GenBank/DDBJ whole genome shotgun (WGS) entry which is preliminary data.</text>
</comment>
<dbReference type="EMBL" id="BPLR01016195">
    <property type="protein sequence ID" value="GIY82007.1"/>
    <property type="molecule type" value="Genomic_DNA"/>
</dbReference>
<reference evidence="1 2" key="1">
    <citation type="submission" date="2021-06" db="EMBL/GenBank/DDBJ databases">
        <title>Caerostris extrusa draft genome.</title>
        <authorList>
            <person name="Kono N."/>
            <person name="Arakawa K."/>
        </authorList>
    </citation>
    <scope>NUCLEOTIDE SEQUENCE [LARGE SCALE GENOMIC DNA]</scope>
</reference>
<accession>A0AAV4WH74</accession>
<protein>
    <submittedName>
        <fullName evidence="1">Uncharacterized protein</fullName>
    </submittedName>
</protein>
<gene>
    <name evidence="1" type="ORF">CEXT_694321</name>
</gene>
<evidence type="ECO:0000313" key="1">
    <source>
        <dbReference type="EMBL" id="GIY82007.1"/>
    </source>
</evidence>
<dbReference type="Proteomes" id="UP001054945">
    <property type="component" value="Unassembled WGS sequence"/>
</dbReference>
<name>A0AAV4WH74_CAEEX</name>